<keyword evidence="2" id="KW-1185">Reference proteome</keyword>
<dbReference type="Proteomes" id="UP001328107">
    <property type="component" value="Unassembled WGS sequence"/>
</dbReference>
<gene>
    <name evidence="1" type="ORF">PMAYCL1PPCAC_18568</name>
</gene>
<evidence type="ECO:0000313" key="2">
    <source>
        <dbReference type="Proteomes" id="UP001328107"/>
    </source>
</evidence>
<organism evidence="1 2">
    <name type="scientific">Pristionchus mayeri</name>
    <dbReference type="NCBI Taxonomy" id="1317129"/>
    <lineage>
        <taxon>Eukaryota</taxon>
        <taxon>Metazoa</taxon>
        <taxon>Ecdysozoa</taxon>
        <taxon>Nematoda</taxon>
        <taxon>Chromadorea</taxon>
        <taxon>Rhabditida</taxon>
        <taxon>Rhabditina</taxon>
        <taxon>Diplogasteromorpha</taxon>
        <taxon>Diplogasteroidea</taxon>
        <taxon>Neodiplogasteridae</taxon>
        <taxon>Pristionchus</taxon>
    </lineage>
</organism>
<dbReference type="EMBL" id="BTRK01000004">
    <property type="protein sequence ID" value="GMR48373.1"/>
    <property type="molecule type" value="Genomic_DNA"/>
</dbReference>
<proteinExistence type="predicted"/>
<dbReference type="GO" id="GO:0003677">
    <property type="term" value="F:DNA binding"/>
    <property type="evidence" value="ECO:0007669"/>
    <property type="project" value="InterPro"/>
</dbReference>
<protein>
    <submittedName>
        <fullName evidence="1">Uncharacterized protein</fullName>
    </submittedName>
</protein>
<dbReference type="InterPro" id="IPR036078">
    <property type="entry name" value="Spo11/TopoVI_A_sf"/>
</dbReference>
<dbReference type="GO" id="GO:0005694">
    <property type="term" value="C:chromosome"/>
    <property type="evidence" value="ECO:0007669"/>
    <property type="project" value="InterPro"/>
</dbReference>
<dbReference type="AlphaFoldDB" id="A0AAN5I1J0"/>
<dbReference type="Gene3D" id="3.40.1360.10">
    <property type="match status" value="1"/>
</dbReference>
<evidence type="ECO:0000313" key="1">
    <source>
        <dbReference type="EMBL" id="GMR48373.1"/>
    </source>
</evidence>
<feature type="non-terminal residue" evidence="1">
    <location>
        <position position="1"/>
    </location>
</feature>
<dbReference type="SUPFAM" id="SSF56726">
    <property type="entry name" value="DNA topoisomerase IV, alpha subunit"/>
    <property type="match status" value="1"/>
</dbReference>
<sequence length="491" mass="57230">VKNDPTKKARKLEYDGEYRERIKNDPIKKAMKSEYDREYRENIKNDPAKKARKIEYFREYREKQYEISRVWRSGVMNEKYEKSEQEKADAIERFNFLLLRKCLFIINAYIIISSSREAIMNWLDNGVDLCDAKRTILKGMLNCLEKRDINTYRYLFYSLEEEIGSYNIYLRLVKQIMIQLKGKPFDFMLGPTPKGCFCGNVCIRTTDGLITQYGVRDTLITKELASEGCMYHSRARAVLFIENYSAYNSIRGFLEELLIAEGEEKWDFIKVTSKGNMDGYSMRMAAYIARSLGVPLIVIMDGDLGGISQARILMEVVGEYVVWVGIRPSVAKMAEDYRWDEVSNNILKQVNSAINSKRYSNFPGLKEELTLLRNEKRKYSASVMTKDFFEKIMNDAFSSPEFIKIVELNGDIRRNHKALLWKSVNGMTDEKAFDVNSIPPKSFPKPTKAISNPLGFKMDREHVIKMEYCRRVVQNFDERKAYSSNECDRGE</sequence>
<name>A0AAN5I1J0_9BILA</name>
<reference evidence="2" key="1">
    <citation type="submission" date="2022-10" db="EMBL/GenBank/DDBJ databases">
        <title>Genome assembly of Pristionchus species.</title>
        <authorList>
            <person name="Yoshida K."/>
            <person name="Sommer R.J."/>
        </authorList>
    </citation>
    <scope>NUCLEOTIDE SEQUENCE [LARGE SCALE GENOMIC DNA]</scope>
    <source>
        <strain evidence="2">RS5460</strain>
    </source>
</reference>
<comment type="caution">
    <text evidence="1">The sequence shown here is derived from an EMBL/GenBank/DDBJ whole genome shotgun (WGS) entry which is preliminary data.</text>
</comment>
<accession>A0AAN5I1J0</accession>